<dbReference type="GO" id="GO:0046872">
    <property type="term" value="F:metal ion binding"/>
    <property type="evidence" value="ECO:0007669"/>
    <property type="project" value="UniProtKB-KW"/>
</dbReference>
<dbReference type="VEuPathDB" id="VectorBase:PHUM557360"/>
<dbReference type="EMBL" id="AAZO01006773">
    <property type="status" value="NOT_ANNOTATED_CDS"/>
    <property type="molecule type" value="Genomic_DNA"/>
</dbReference>
<dbReference type="GO" id="GO:0005737">
    <property type="term" value="C:cytoplasm"/>
    <property type="evidence" value="ECO:0007669"/>
    <property type="project" value="TreeGrafter"/>
</dbReference>
<dbReference type="Gene3D" id="3.40.720.10">
    <property type="entry name" value="Alkaline Phosphatase, subunit A"/>
    <property type="match status" value="1"/>
</dbReference>
<dbReference type="GO" id="GO:0004423">
    <property type="term" value="F:iduronate-2-sulfatase activity"/>
    <property type="evidence" value="ECO:0007669"/>
    <property type="project" value="UniProtKB-EC"/>
</dbReference>
<dbReference type="Proteomes" id="UP000009046">
    <property type="component" value="Unassembled WGS sequence"/>
</dbReference>
<sequence length="530" mass="61263">MIIILFLTLLTYLPEVHLKLFNVLFITVDDLRPSIGVYGDLNAVTPNIDLLAKDGVIFKNAFAQQALCAPSRNSFLTSRRPDTLHLYDFYSYWRKLEGNFTTLPEYFKENHYFTKSIGKIFHPGISSGFTDDYPYSWSEPPWHPPSDIFKDAPVCLEGDKKFSNLYCPVKVSEQPMKTLPDLESVQEAKKFLKHYKSVKPFFLAVGFHKPHIPFKFPEKYADLHPIKNITLPDLKYYPPGLPTIAWNPWNDIRKRHDIARLNVTYPFASLSDEWIKKLRQGYYSSVSYVDHLIGEILKSLKLHNLNKKTIVILLGDHGWSLGEHGEWSKYSNFDVAVRVPLIIRIPDTTYFTINRNATETGSATVEEPVELIDIFPTVVDLVGLKSIPKCRDKSFSVKLCTEGNSLKSLIKTSIVEKSNKKIMTMTSEWDKFALSQYPRPDVFPTKSPDSDEPKLNEIKFMGYSIRTKRYRYTEWIPWDSKTLTGNWSNVNQTEFYDHHIDPNENLNLHGRPGLETLEKKLKYLLKKGFS</sequence>
<dbReference type="KEGG" id="phu:Phum_PHUM557360"/>
<evidence type="ECO:0000313" key="9">
    <source>
        <dbReference type="EMBL" id="EEB19158.1"/>
    </source>
</evidence>
<name>E0W0K2_PEDHC</name>
<dbReference type="GeneID" id="8234677"/>
<keyword evidence="5 9" id="KW-0378">Hydrolase</keyword>
<comment type="similarity">
    <text evidence="2">Belongs to the sulfatase family.</text>
</comment>
<dbReference type="eggNOG" id="KOG3731">
    <property type="taxonomic scope" value="Eukaryota"/>
</dbReference>
<dbReference type="AlphaFoldDB" id="E0W0K2"/>
<feature type="domain" description="Sulfatase N-terminal" evidence="8">
    <location>
        <begin position="22"/>
        <end position="383"/>
    </location>
</feature>
<comment type="cofactor">
    <cofactor evidence="1">
        <name>Ca(2+)</name>
        <dbReference type="ChEBI" id="CHEBI:29108"/>
    </cofactor>
</comment>
<evidence type="ECO:0000256" key="3">
    <source>
        <dbReference type="ARBA" id="ARBA00022723"/>
    </source>
</evidence>
<feature type="signal peptide" evidence="7">
    <location>
        <begin position="1"/>
        <end position="18"/>
    </location>
</feature>
<reference evidence="10" key="3">
    <citation type="submission" date="2021-02" db="UniProtKB">
        <authorList>
            <consortium name="EnsemblMetazoa"/>
        </authorList>
    </citation>
    <scope>IDENTIFICATION</scope>
    <source>
        <strain evidence="10">USDA</strain>
    </source>
</reference>
<reference evidence="9" key="1">
    <citation type="submission" date="2007-04" db="EMBL/GenBank/DDBJ databases">
        <title>Annotation of Pediculus humanus corporis strain USDA.</title>
        <authorList>
            <person name="Kirkness E."/>
            <person name="Hannick L."/>
            <person name="Hass B."/>
            <person name="Bruggner R."/>
            <person name="Lawson D."/>
            <person name="Bidwell S."/>
            <person name="Joardar V."/>
            <person name="Caler E."/>
            <person name="Walenz B."/>
            <person name="Inman J."/>
            <person name="Schobel S."/>
            <person name="Galinsky K."/>
            <person name="Amedeo P."/>
            <person name="Strausberg R."/>
        </authorList>
    </citation>
    <scope>NUCLEOTIDE SEQUENCE</scope>
    <source>
        <strain evidence="9">USDA</strain>
    </source>
</reference>
<dbReference type="SUPFAM" id="SSF53649">
    <property type="entry name" value="Alkaline phosphatase-like"/>
    <property type="match status" value="1"/>
</dbReference>
<dbReference type="CDD" id="cd16030">
    <property type="entry name" value="iduronate-2-sulfatase"/>
    <property type="match status" value="1"/>
</dbReference>
<dbReference type="STRING" id="121224.E0W0K2"/>
<evidence type="ECO:0000259" key="8">
    <source>
        <dbReference type="Pfam" id="PF00884"/>
    </source>
</evidence>
<dbReference type="Pfam" id="PF00884">
    <property type="entry name" value="Sulfatase"/>
    <property type="match status" value="1"/>
</dbReference>
<reference evidence="9" key="2">
    <citation type="submission" date="2007-04" db="EMBL/GenBank/DDBJ databases">
        <title>The genome of the human body louse.</title>
        <authorList>
            <consortium name="The Human Body Louse Genome Consortium"/>
            <person name="Kirkness E."/>
            <person name="Walenz B."/>
            <person name="Hass B."/>
            <person name="Bruggner R."/>
            <person name="Strausberg R."/>
        </authorList>
    </citation>
    <scope>NUCLEOTIDE SEQUENCE</scope>
    <source>
        <strain evidence="9">USDA</strain>
    </source>
</reference>
<proteinExistence type="inferred from homology"/>
<dbReference type="EnsemblMetazoa" id="PHUM557360-RA">
    <property type="protein sequence ID" value="PHUM557360-PA"/>
    <property type="gene ID" value="PHUM557360"/>
</dbReference>
<dbReference type="HOGENOM" id="CLU_006332_9_0_1"/>
<keyword evidence="6" id="KW-0106">Calcium</keyword>
<accession>E0W0K2</accession>
<feature type="chain" id="PRO_5011412794" evidence="7">
    <location>
        <begin position="19"/>
        <end position="530"/>
    </location>
</feature>
<dbReference type="PANTHER" id="PTHR45953:SF1">
    <property type="entry name" value="IDURONATE 2-SULFATASE"/>
    <property type="match status" value="1"/>
</dbReference>
<evidence type="ECO:0000256" key="5">
    <source>
        <dbReference type="ARBA" id="ARBA00022801"/>
    </source>
</evidence>
<evidence type="ECO:0000256" key="1">
    <source>
        <dbReference type="ARBA" id="ARBA00001913"/>
    </source>
</evidence>
<dbReference type="EC" id="3.1.6.13" evidence="9"/>
<dbReference type="FunCoup" id="E0W0K2">
    <property type="interactions" value="287"/>
</dbReference>
<gene>
    <name evidence="10" type="primary">8234677</name>
    <name evidence="9" type="ORF">Phum_PHUM557360</name>
</gene>
<dbReference type="OMA" id="HVFTRAY"/>
<evidence type="ECO:0000256" key="2">
    <source>
        <dbReference type="ARBA" id="ARBA00008779"/>
    </source>
</evidence>
<dbReference type="InterPro" id="IPR017850">
    <property type="entry name" value="Alkaline_phosphatase_core_sf"/>
</dbReference>
<dbReference type="InParanoid" id="E0W0K2"/>
<dbReference type="InterPro" id="IPR035874">
    <property type="entry name" value="IDS"/>
</dbReference>
<dbReference type="RefSeq" id="XP_002431896.1">
    <property type="nucleotide sequence ID" value="XM_002431851.1"/>
</dbReference>
<protein>
    <submittedName>
        <fullName evidence="9">Iduronate 2-sulfatase, putative</fullName>
        <ecNumber evidence="9">3.1.6.13</ecNumber>
    </submittedName>
</protein>
<evidence type="ECO:0000256" key="7">
    <source>
        <dbReference type="SAM" id="SignalP"/>
    </source>
</evidence>
<dbReference type="CTD" id="8234677"/>
<dbReference type="EMBL" id="DS235860">
    <property type="protein sequence ID" value="EEB19158.1"/>
    <property type="molecule type" value="Genomic_DNA"/>
</dbReference>
<evidence type="ECO:0000256" key="6">
    <source>
        <dbReference type="ARBA" id="ARBA00022837"/>
    </source>
</evidence>
<dbReference type="EMBL" id="AAZO01006772">
    <property type="status" value="NOT_ANNOTATED_CDS"/>
    <property type="molecule type" value="Genomic_DNA"/>
</dbReference>
<organism>
    <name type="scientific">Pediculus humanus subsp. corporis</name>
    <name type="common">Body louse</name>
    <dbReference type="NCBI Taxonomy" id="121224"/>
    <lineage>
        <taxon>Eukaryota</taxon>
        <taxon>Metazoa</taxon>
        <taxon>Ecdysozoa</taxon>
        <taxon>Arthropoda</taxon>
        <taxon>Hexapoda</taxon>
        <taxon>Insecta</taxon>
        <taxon>Pterygota</taxon>
        <taxon>Neoptera</taxon>
        <taxon>Paraneoptera</taxon>
        <taxon>Psocodea</taxon>
        <taxon>Troctomorpha</taxon>
        <taxon>Phthiraptera</taxon>
        <taxon>Anoplura</taxon>
        <taxon>Pediculidae</taxon>
        <taxon>Pediculus</taxon>
    </lineage>
</organism>
<keyword evidence="3" id="KW-0479">Metal-binding</keyword>
<evidence type="ECO:0000256" key="4">
    <source>
        <dbReference type="ARBA" id="ARBA00022729"/>
    </source>
</evidence>
<dbReference type="PANTHER" id="PTHR45953">
    <property type="entry name" value="IDURONATE 2-SULFATASE"/>
    <property type="match status" value="1"/>
</dbReference>
<keyword evidence="4 7" id="KW-0732">Signal</keyword>
<evidence type="ECO:0000313" key="11">
    <source>
        <dbReference type="Proteomes" id="UP000009046"/>
    </source>
</evidence>
<keyword evidence="11" id="KW-1185">Reference proteome</keyword>
<dbReference type="OrthoDB" id="96314at2759"/>
<dbReference type="InterPro" id="IPR000917">
    <property type="entry name" value="Sulfatase_N"/>
</dbReference>
<evidence type="ECO:0000313" key="10">
    <source>
        <dbReference type="EnsemblMetazoa" id="PHUM557360-PA"/>
    </source>
</evidence>